<dbReference type="Proteomes" id="UP001398420">
    <property type="component" value="Unassembled WGS sequence"/>
</dbReference>
<dbReference type="Pfam" id="PF13127">
    <property type="entry name" value="DUF3955"/>
    <property type="match status" value="1"/>
</dbReference>
<dbReference type="RefSeq" id="WP_087682295.1">
    <property type="nucleotide sequence ID" value="NZ_JBBCRB010000001.1"/>
</dbReference>
<name>A0ABU9LR96_9BACL</name>
<keyword evidence="4" id="KW-1185">Reference proteome</keyword>
<gene>
    <name evidence="3" type="ORF">AAF454_13365</name>
</gene>
<evidence type="ECO:0000256" key="1">
    <source>
        <dbReference type="SAM" id="Phobius"/>
    </source>
</evidence>
<feature type="transmembrane region" description="Helical" evidence="1">
    <location>
        <begin position="39"/>
        <end position="60"/>
    </location>
</feature>
<organism evidence="3 4">
    <name type="scientific">Kurthia gibsonii</name>
    <dbReference type="NCBI Taxonomy" id="33946"/>
    <lineage>
        <taxon>Bacteria</taxon>
        <taxon>Bacillati</taxon>
        <taxon>Bacillota</taxon>
        <taxon>Bacilli</taxon>
        <taxon>Bacillales</taxon>
        <taxon>Caryophanaceae</taxon>
        <taxon>Kurthia</taxon>
    </lineage>
</organism>
<proteinExistence type="predicted"/>
<protein>
    <submittedName>
        <fullName evidence="3">DUF3955 domain-containing protein</fullName>
    </submittedName>
</protein>
<evidence type="ECO:0000313" key="4">
    <source>
        <dbReference type="Proteomes" id="UP001398420"/>
    </source>
</evidence>
<keyword evidence="1" id="KW-0472">Membrane</keyword>
<dbReference type="EMBL" id="JBCEWA010000012">
    <property type="protein sequence ID" value="MEL5989396.1"/>
    <property type="molecule type" value="Genomic_DNA"/>
</dbReference>
<feature type="domain" description="DUF3955" evidence="2">
    <location>
        <begin position="3"/>
        <end position="60"/>
    </location>
</feature>
<evidence type="ECO:0000259" key="2">
    <source>
        <dbReference type="Pfam" id="PF13127"/>
    </source>
</evidence>
<reference evidence="3 4" key="1">
    <citation type="submission" date="2024-04" db="EMBL/GenBank/DDBJ databases">
        <authorList>
            <person name="Wu Y.S."/>
            <person name="Zhang L."/>
        </authorList>
    </citation>
    <scope>NUCLEOTIDE SEQUENCE [LARGE SCALE GENOMIC DNA]</scope>
    <source>
        <strain evidence="3 4">KG-01</strain>
    </source>
</reference>
<keyword evidence="1" id="KW-0812">Transmembrane</keyword>
<dbReference type="InterPro" id="IPR025016">
    <property type="entry name" value="DUF3955"/>
</dbReference>
<comment type="caution">
    <text evidence="3">The sequence shown here is derived from an EMBL/GenBank/DDBJ whole genome shotgun (WGS) entry which is preliminary data.</text>
</comment>
<sequence length="69" mass="7846">MKKYALPLLPIILAALSFLTFNLIGSRVATDGTLQEPFFLIPIGFMFLFIGIIWTALRFIMNKNQKVNI</sequence>
<evidence type="ECO:0000313" key="3">
    <source>
        <dbReference type="EMBL" id="MEL5989396.1"/>
    </source>
</evidence>
<accession>A0ABU9LR96</accession>
<keyword evidence="1" id="KW-1133">Transmembrane helix</keyword>